<dbReference type="PANTHER" id="PTHR45856:SF24">
    <property type="entry name" value="FUNGAL LIPASE-LIKE DOMAIN-CONTAINING PROTEIN"/>
    <property type="match status" value="1"/>
</dbReference>
<dbReference type="GO" id="GO:0016787">
    <property type="term" value="F:hydrolase activity"/>
    <property type="evidence" value="ECO:0007669"/>
    <property type="project" value="UniProtKB-KW"/>
</dbReference>
<dbReference type="InterPro" id="IPR029058">
    <property type="entry name" value="AB_hydrolase_fold"/>
</dbReference>
<keyword evidence="8" id="KW-1185">Reference proteome</keyword>
<evidence type="ECO:0000256" key="1">
    <source>
        <dbReference type="ARBA" id="ARBA00023157"/>
    </source>
</evidence>
<dbReference type="InterPro" id="IPR051218">
    <property type="entry name" value="Sec_MonoDiacylglyc_Lipase"/>
</dbReference>
<comment type="similarity">
    <text evidence="2">Belongs to the AB hydrolase superfamily. Lipase family. Class 3 subfamily.</text>
</comment>
<keyword evidence="5" id="KW-0472">Membrane</keyword>
<comment type="catalytic activity">
    <reaction evidence="3">
        <text>a diacylglycerol + H2O = a monoacylglycerol + a fatty acid + H(+)</text>
        <dbReference type="Rhea" id="RHEA:32731"/>
        <dbReference type="ChEBI" id="CHEBI:15377"/>
        <dbReference type="ChEBI" id="CHEBI:15378"/>
        <dbReference type="ChEBI" id="CHEBI:17408"/>
        <dbReference type="ChEBI" id="CHEBI:18035"/>
        <dbReference type="ChEBI" id="CHEBI:28868"/>
    </reaction>
</comment>
<evidence type="ECO:0000313" key="8">
    <source>
        <dbReference type="Proteomes" id="UP001153365"/>
    </source>
</evidence>
<name>A0AAV0AS87_PHAPC</name>
<dbReference type="CDD" id="cd00519">
    <property type="entry name" value="Lipase_3"/>
    <property type="match status" value="1"/>
</dbReference>
<dbReference type="InterPro" id="IPR002921">
    <property type="entry name" value="Fungal_lipase-type"/>
</dbReference>
<evidence type="ECO:0000256" key="5">
    <source>
        <dbReference type="SAM" id="Phobius"/>
    </source>
</evidence>
<comment type="caution">
    <text evidence="7">The sequence shown here is derived from an EMBL/GenBank/DDBJ whole genome shotgun (WGS) entry which is preliminary data.</text>
</comment>
<evidence type="ECO:0000259" key="6">
    <source>
        <dbReference type="Pfam" id="PF01764"/>
    </source>
</evidence>
<reference evidence="7" key="1">
    <citation type="submission" date="2022-06" db="EMBL/GenBank/DDBJ databases">
        <authorList>
            <consortium name="SYNGENTA / RWTH Aachen University"/>
        </authorList>
    </citation>
    <scope>NUCLEOTIDE SEQUENCE</scope>
</reference>
<evidence type="ECO:0000256" key="2">
    <source>
        <dbReference type="ARBA" id="ARBA00043996"/>
    </source>
</evidence>
<gene>
    <name evidence="7" type="ORF">PPACK8108_LOCUS5130</name>
</gene>
<dbReference type="Proteomes" id="UP001153365">
    <property type="component" value="Unassembled WGS sequence"/>
</dbReference>
<dbReference type="Gene3D" id="3.40.50.1820">
    <property type="entry name" value="alpha/beta hydrolase"/>
    <property type="match status" value="1"/>
</dbReference>
<dbReference type="Pfam" id="PF01764">
    <property type="entry name" value="Lipase_3"/>
    <property type="match status" value="1"/>
</dbReference>
<keyword evidence="5" id="KW-1133">Transmembrane helix</keyword>
<evidence type="ECO:0000313" key="7">
    <source>
        <dbReference type="EMBL" id="CAH7670424.1"/>
    </source>
</evidence>
<comment type="catalytic activity">
    <reaction evidence="4">
        <text>a monoacylglycerol + H2O = glycerol + a fatty acid + H(+)</text>
        <dbReference type="Rhea" id="RHEA:15245"/>
        <dbReference type="ChEBI" id="CHEBI:15377"/>
        <dbReference type="ChEBI" id="CHEBI:15378"/>
        <dbReference type="ChEBI" id="CHEBI:17408"/>
        <dbReference type="ChEBI" id="CHEBI:17754"/>
        <dbReference type="ChEBI" id="CHEBI:28868"/>
    </reaction>
</comment>
<keyword evidence="1" id="KW-1015">Disulfide bond</keyword>
<dbReference type="GO" id="GO:0006629">
    <property type="term" value="P:lipid metabolic process"/>
    <property type="evidence" value="ECO:0007669"/>
    <property type="project" value="InterPro"/>
</dbReference>
<dbReference type="PANTHER" id="PTHR45856">
    <property type="entry name" value="ALPHA/BETA-HYDROLASES SUPERFAMILY PROTEIN"/>
    <property type="match status" value="1"/>
</dbReference>
<dbReference type="EMBL" id="CALTRL010000984">
    <property type="protein sequence ID" value="CAH7670424.1"/>
    <property type="molecule type" value="Genomic_DNA"/>
</dbReference>
<sequence length="558" mass="62796">MLLPTSEVVDCTFFGEEKFEVWCVGWPDDSFDCFCLFSNQIFKSLDDIQKRILNRHSNDVKNSAAIRKSLRYILNSRPLFSVFSSFMQVLSHTTVVLFSNPLAPITDPTNYFYALFVYGFIYINLLISTCFLVTLRVLHIDVLIRRLSRDYAGGFGITSWADYGMFEDQEETFKSARRILGSKLEESDGPLSTPIHLHFNREVARAILLMSSIVYERDSDQVKKAFDYSEEAKKHLLKSEEKIYKYVADWGCKFISIADFQTADGPFVGAFYDIEPGHVPYIVIVFKGTSPQALSEWIVDISFNLEAANDRLGEGFAHQGFYASLFPSSGPADRFQPSPYLRILETIETISKEAFEKTGQRANLYVGGHSLGAGIASLFYARLLESPADLGSRTILRDAYCFGTPRACGSSLASRVEYNLAKPANQYRMLWRISNKSRFSLTGDIVTRVPPGLADLRPARSAIREGSLLSYAAIGIPVYLTPEGDSPFYSFGRVPAGYSVSAYKCTKEDVKKPKSLVGPIKIIDTVFHTCFPILHDHFPGCYFSSLNRLSIENYSQEN</sequence>
<feature type="domain" description="Fungal lipase-type" evidence="6">
    <location>
        <begin position="283"/>
        <end position="451"/>
    </location>
</feature>
<evidence type="ECO:0000256" key="4">
    <source>
        <dbReference type="ARBA" id="ARBA00048461"/>
    </source>
</evidence>
<protein>
    <submittedName>
        <fullName evidence="7">Alpha/Beta hydrolase protein</fullName>
    </submittedName>
</protein>
<dbReference type="SUPFAM" id="SSF53474">
    <property type="entry name" value="alpha/beta-Hydrolases"/>
    <property type="match status" value="1"/>
</dbReference>
<feature type="transmembrane region" description="Helical" evidence="5">
    <location>
        <begin position="78"/>
        <end position="99"/>
    </location>
</feature>
<organism evidence="7 8">
    <name type="scientific">Phakopsora pachyrhizi</name>
    <name type="common">Asian soybean rust disease fungus</name>
    <dbReference type="NCBI Taxonomy" id="170000"/>
    <lineage>
        <taxon>Eukaryota</taxon>
        <taxon>Fungi</taxon>
        <taxon>Dikarya</taxon>
        <taxon>Basidiomycota</taxon>
        <taxon>Pucciniomycotina</taxon>
        <taxon>Pucciniomycetes</taxon>
        <taxon>Pucciniales</taxon>
        <taxon>Phakopsoraceae</taxon>
        <taxon>Phakopsora</taxon>
    </lineage>
</organism>
<feature type="transmembrane region" description="Helical" evidence="5">
    <location>
        <begin position="111"/>
        <end position="138"/>
    </location>
</feature>
<keyword evidence="7" id="KW-0378">Hydrolase</keyword>
<accession>A0AAV0AS87</accession>
<dbReference type="AlphaFoldDB" id="A0AAV0AS87"/>
<evidence type="ECO:0000256" key="3">
    <source>
        <dbReference type="ARBA" id="ARBA00047591"/>
    </source>
</evidence>
<keyword evidence="5" id="KW-0812">Transmembrane</keyword>
<proteinExistence type="inferred from homology"/>